<name>G7K4F0_MEDTR</name>
<evidence type="ECO:0000313" key="4">
    <source>
        <dbReference type="Proteomes" id="UP000002051"/>
    </source>
</evidence>
<evidence type="ECO:0000313" key="3">
    <source>
        <dbReference type="EnsemblPlants" id="AET00666"/>
    </source>
</evidence>
<reference evidence="2 4" key="1">
    <citation type="journal article" date="2011" name="Nature">
        <title>The Medicago genome provides insight into the evolution of rhizobial symbioses.</title>
        <authorList>
            <person name="Young N.D."/>
            <person name="Debelle F."/>
            <person name="Oldroyd G.E."/>
            <person name="Geurts R."/>
            <person name="Cannon S.B."/>
            <person name="Udvardi M.K."/>
            <person name="Benedito V.A."/>
            <person name="Mayer K.F."/>
            <person name="Gouzy J."/>
            <person name="Schoof H."/>
            <person name="Van de Peer Y."/>
            <person name="Proost S."/>
            <person name="Cook D.R."/>
            <person name="Meyers B.C."/>
            <person name="Spannagl M."/>
            <person name="Cheung F."/>
            <person name="De Mita S."/>
            <person name="Krishnakumar V."/>
            <person name="Gundlach H."/>
            <person name="Zhou S."/>
            <person name="Mudge J."/>
            <person name="Bharti A.K."/>
            <person name="Murray J.D."/>
            <person name="Naoumkina M.A."/>
            <person name="Rosen B."/>
            <person name="Silverstein K.A."/>
            <person name="Tang H."/>
            <person name="Rombauts S."/>
            <person name="Zhao P.X."/>
            <person name="Zhou P."/>
            <person name="Barbe V."/>
            <person name="Bardou P."/>
            <person name="Bechner M."/>
            <person name="Bellec A."/>
            <person name="Berger A."/>
            <person name="Berges H."/>
            <person name="Bidwell S."/>
            <person name="Bisseling T."/>
            <person name="Choisne N."/>
            <person name="Couloux A."/>
            <person name="Denny R."/>
            <person name="Deshpande S."/>
            <person name="Dai X."/>
            <person name="Doyle J.J."/>
            <person name="Dudez A.M."/>
            <person name="Farmer A.D."/>
            <person name="Fouteau S."/>
            <person name="Franken C."/>
            <person name="Gibelin C."/>
            <person name="Gish J."/>
            <person name="Goldstein S."/>
            <person name="Gonzalez A.J."/>
            <person name="Green P.J."/>
            <person name="Hallab A."/>
            <person name="Hartog M."/>
            <person name="Hua A."/>
            <person name="Humphray S.J."/>
            <person name="Jeong D.H."/>
            <person name="Jing Y."/>
            <person name="Jocker A."/>
            <person name="Kenton S.M."/>
            <person name="Kim D.J."/>
            <person name="Klee K."/>
            <person name="Lai H."/>
            <person name="Lang C."/>
            <person name="Lin S."/>
            <person name="Macmil S.L."/>
            <person name="Magdelenat G."/>
            <person name="Matthews L."/>
            <person name="McCorrison J."/>
            <person name="Monaghan E.L."/>
            <person name="Mun J.H."/>
            <person name="Najar F.Z."/>
            <person name="Nicholson C."/>
            <person name="Noirot C."/>
            <person name="O'Bleness M."/>
            <person name="Paule C.R."/>
            <person name="Poulain J."/>
            <person name="Prion F."/>
            <person name="Qin B."/>
            <person name="Qu C."/>
            <person name="Retzel E.F."/>
            <person name="Riddle C."/>
            <person name="Sallet E."/>
            <person name="Samain S."/>
            <person name="Samson N."/>
            <person name="Sanders I."/>
            <person name="Saurat O."/>
            <person name="Scarpelli C."/>
            <person name="Schiex T."/>
            <person name="Segurens B."/>
            <person name="Severin A.J."/>
            <person name="Sherrier D.J."/>
            <person name="Shi R."/>
            <person name="Sims S."/>
            <person name="Singer S.R."/>
            <person name="Sinharoy S."/>
            <person name="Sterck L."/>
            <person name="Viollet A."/>
            <person name="Wang B.B."/>
            <person name="Wang K."/>
            <person name="Wang M."/>
            <person name="Wang X."/>
            <person name="Warfsmann J."/>
            <person name="Weissenbach J."/>
            <person name="White D.D."/>
            <person name="White J.D."/>
            <person name="Wiley G.B."/>
            <person name="Wincker P."/>
            <person name="Xing Y."/>
            <person name="Yang L."/>
            <person name="Yao Z."/>
            <person name="Ying F."/>
            <person name="Zhai J."/>
            <person name="Zhou L."/>
            <person name="Zuber A."/>
            <person name="Denarie J."/>
            <person name="Dixon R.A."/>
            <person name="May G.D."/>
            <person name="Schwartz D.C."/>
            <person name="Rogers J."/>
            <person name="Quetier F."/>
            <person name="Town C.D."/>
            <person name="Roe B.A."/>
        </authorList>
    </citation>
    <scope>NUCLEOTIDE SEQUENCE [LARGE SCALE GENOMIC DNA]</scope>
    <source>
        <strain evidence="2">A17</strain>
        <strain evidence="3 4">cv. Jemalong A17</strain>
    </source>
</reference>
<organism evidence="2 4">
    <name type="scientific">Medicago truncatula</name>
    <name type="common">Barrel medic</name>
    <name type="synonym">Medicago tribuloides</name>
    <dbReference type="NCBI Taxonomy" id="3880"/>
    <lineage>
        <taxon>Eukaryota</taxon>
        <taxon>Viridiplantae</taxon>
        <taxon>Streptophyta</taxon>
        <taxon>Embryophyta</taxon>
        <taxon>Tracheophyta</taxon>
        <taxon>Spermatophyta</taxon>
        <taxon>Magnoliopsida</taxon>
        <taxon>eudicotyledons</taxon>
        <taxon>Gunneridae</taxon>
        <taxon>Pentapetalae</taxon>
        <taxon>rosids</taxon>
        <taxon>fabids</taxon>
        <taxon>Fabales</taxon>
        <taxon>Fabaceae</taxon>
        <taxon>Papilionoideae</taxon>
        <taxon>50 kb inversion clade</taxon>
        <taxon>NPAAA clade</taxon>
        <taxon>Hologalegina</taxon>
        <taxon>IRL clade</taxon>
        <taxon>Trifolieae</taxon>
        <taxon>Medicago</taxon>
    </lineage>
</organism>
<keyword evidence="1" id="KW-1133">Transmembrane helix</keyword>
<dbReference type="AlphaFoldDB" id="G7K4F0"/>
<evidence type="ECO:0000256" key="1">
    <source>
        <dbReference type="SAM" id="Phobius"/>
    </source>
</evidence>
<dbReference type="HOGENOM" id="CLU_2577487_0_0_1"/>
<proteinExistence type="predicted"/>
<evidence type="ECO:0000313" key="2">
    <source>
        <dbReference type="EMBL" id="AET00666.1"/>
    </source>
</evidence>
<reference evidence="2 4" key="2">
    <citation type="journal article" date="2014" name="BMC Genomics">
        <title>An improved genome release (version Mt4.0) for the model legume Medicago truncatula.</title>
        <authorList>
            <person name="Tang H."/>
            <person name="Krishnakumar V."/>
            <person name="Bidwell S."/>
            <person name="Rosen B."/>
            <person name="Chan A."/>
            <person name="Zhou S."/>
            <person name="Gentzbittel L."/>
            <person name="Childs K.L."/>
            <person name="Yandell M."/>
            <person name="Gundlach H."/>
            <person name="Mayer K.F."/>
            <person name="Schwartz D.C."/>
            <person name="Town C.D."/>
        </authorList>
    </citation>
    <scope>GENOME REANNOTATION</scope>
    <source>
        <strain evidence="3 4">cv. Jemalong A17</strain>
    </source>
</reference>
<sequence length="81" mass="9219">MAEECFTKVDLAVSNRPKLEVTKHLAYNGAMFPMVLIISYGLGRLPIAAPEAPRTPQQWYQELRESIEVKIDNEAKALRFI</sequence>
<gene>
    <name evidence="2" type="ordered locus">MTR_5g094580</name>
</gene>
<reference evidence="3" key="3">
    <citation type="submission" date="2015-04" db="UniProtKB">
        <authorList>
            <consortium name="EnsemblPlants"/>
        </authorList>
    </citation>
    <scope>IDENTIFICATION</scope>
    <source>
        <strain evidence="3">cv. Jemalong A17</strain>
    </source>
</reference>
<feature type="transmembrane region" description="Helical" evidence="1">
    <location>
        <begin position="25"/>
        <end position="43"/>
    </location>
</feature>
<accession>G7K4F0</accession>
<dbReference type="Proteomes" id="UP000002051">
    <property type="component" value="Chromosome 5"/>
</dbReference>
<dbReference type="EnsemblPlants" id="AET00666">
    <property type="protein sequence ID" value="AET00666"/>
    <property type="gene ID" value="MTR_5g094580"/>
</dbReference>
<dbReference type="EMBL" id="CM001221">
    <property type="protein sequence ID" value="AET00666.1"/>
    <property type="molecule type" value="Genomic_DNA"/>
</dbReference>
<keyword evidence="4" id="KW-1185">Reference proteome</keyword>
<keyword evidence="1 2" id="KW-0812">Transmembrane</keyword>
<keyword evidence="1" id="KW-0472">Membrane</keyword>
<dbReference type="PaxDb" id="3880-AET00666"/>
<protein>
    <submittedName>
        <fullName evidence="2">Transmembrane protein, putative</fullName>
    </submittedName>
</protein>